<dbReference type="Proteomes" id="UP000516160">
    <property type="component" value="Chromosome"/>
</dbReference>
<protein>
    <submittedName>
        <fullName evidence="1">Uncharacterized protein</fullName>
    </submittedName>
</protein>
<dbReference type="EMBL" id="CP058559">
    <property type="protein sequence ID" value="QNO15611.1"/>
    <property type="molecule type" value="Genomic_DNA"/>
</dbReference>
<proteinExistence type="predicted"/>
<gene>
    <name evidence="1" type="ORF">HYG86_12925</name>
</gene>
<name>A0A7G9WA99_ALKCA</name>
<dbReference type="AlphaFoldDB" id="A0A7G9WA99"/>
<keyword evidence="2" id="KW-1185">Reference proteome</keyword>
<dbReference type="KEGG" id="acae:HYG86_12925"/>
<evidence type="ECO:0000313" key="1">
    <source>
        <dbReference type="EMBL" id="QNO15611.1"/>
    </source>
</evidence>
<reference evidence="1 2" key="1">
    <citation type="submission" date="2020-07" db="EMBL/GenBank/DDBJ databases">
        <title>Alkalicella. sp. LB2 genome.</title>
        <authorList>
            <person name="Postec A."/>
            <person name="Quemeneur M."/>
        </authorList>
    </citation>
    <scope>NUCLEOTIDE SEQUENCE [LARGE SCALE GENOMIC DNA]</scope>
    <source>
        <strain evidence="1 2">LB2</strain>
    </source>
</reference>
<dbReference type="RefSeq" id="WP_213166011.1">
    <property type="nucleotide sequence ID" value="NZ_CP058559.1"/>
</dbReference>
<evidence type="ECO:0000313" key="2">
    <source>
        <dbReference type="Proteomes" id="UP000516160"/>
    </source>
</evidence>
<sequence length="297" mass="34793">MKKVFFSFLIVLILVFSIRQIWLHRNNEETKPVMFGQGTVITKGDGEPHEGGFNLELDNNFFDYNIKFMNFIQSDQVMEFGVLIFIDYEQVVYEVNGEEYDMYVFEVGGDEEVSIPVRFRVKEESSNFFYLIIDNPYEYSNRKYESLSMRYQFNERKKLDEINYMIGEKFNENNGIEVSMNKDSFSEVDKINANQGEDVELYLAYGGDYGGGIAENYLIFFMLDWSQKSLNEEHKYLNLKLDEGSGGIIKVTFQAPNAPGEYEAVFYQIPNPWVHLERGQNTLLFPNETRRLVLTVR</sequence>
<accession>A0A7G9WA99</accession>
<organism evidence="1 2">
    <name type="scientific">Alkalicella caledoniensis</name>
    <dbReference type="NCBI Taxonomy" id="2731377"/>
    <lineage>
        <taxon>Bacteria</taxon>
        <taxon>Bacillati</taxon>
        <taxon>Bacillota</taxon>
        <taxon>Clostridia</taxon>
        <taxon>Eubacteriales</taxon>
        <taxon>Proteinivoracaceae</taxon>
        <taxon>Alkalicella</taxon>
    </lineage>
</organism>